<evidence type="ECO:0000313" key="2">
    <source>
        <dbReference type="Proteomes" id="UP000253204"/>
    </source>
</evidence>
<keyword evidence="2" id="KW-1185">Reference proteome</keyword>
<name>A0A368U1E4_9GAMM</name>
<sequence length="86" mass="9898">MIDAAIALLEMTPPSWQEDAATRRELARLRDDVHRYRVAEGYDADEARRVGAYVTDRVDRITRFLNGERCSGHKSRYPSFRPQGGM</sequence>
<comment type="caution">
    <text evidence="1">The sequence shown here is derived from an EMBL/GenBank/DDBJ whole genome shotgun (WGS) entry which is preliminary data.</text>
</comment>
<accession>A0A368U1E4</accession>
<dbReference type="EMBL" id="QPIJ01000027">
    <property type="protein sequence ID" value="RCV90307.1"/>
    <property type="molecule type" value="Genomic_DNA"/>
</dbReference>
<reference evidence="1 2" key="1">
    <citation type="submission" date="2018-07" db="EMBL/GenBank/DDBJ databases">
        <title>Halomonas rutogse sp. nov., isolated from Lake TangqianCo on Tibetan Plateau.</title>
        <authorList>
            <person name="Lu H."/>
            <person name="Xing P."/>
            <person name="Wu Q."/>
        </authorList>
    </citation>
    <scope>NUCLEOTIDE SEQUENCE [LARGE SCALE GENOMIC DNA]</scope>
    <source>
        <strain evidence="1 2">TQ8S</strain>
    </source>
</reference>
<evidence type="ECO:0000313" key="1">
    <source>
        <dbReference type="EMBL" id="RCV90307.1"/>
    </source>
</evidence>
<dbReference type="Proteomes" id="UP000253204">
    <property type="component" value="Unassembled WGS sequence"/>
</dbReference>
<organism evidence="1 2">
    <name type="scientific">Vreelandella rituensis</name>
    <dbReference type="NCBI Taxonomy" id="2282306"/>
    <lineage>
        <taxon>Bacteria</taxon>
        <taxon>Pseudomonadati</taxon>
        <taxon>Pseudomonadota</taxon>
        <taxon>Gammaproteobacteria</taxon>
        <taxon>Oceanospirillales</taxon>
        <taxon>Halomonadaceae</taxon>
        <taxon>Vreelandella</taxon>
    </lineage>
</organism>
<protein>
    <submittedName>
        <fullName evidence="1">Uncharacterized protein</fullName>
    </submittedName>
</protein>
<proteinExistence type="predicted"/>
<dbReference type="AlphaFoldDB" id="A0A368U1E4"/>
<dbReference type="RefSeq" id="WP_114487142.1">
    <property type="nucleotide sequence ID" value="NZ_CBCSHM010000030.1"/>
</dbReference>
<gene>
    <name evidence="1" type="ORF">DU506_11875</name>
</gene>
<dbReference type="OrthoDB" id="6176691at2"/>